<keyword evidence="2" id="KW-1185">Reference proteome</keyword>
<name>A0AA36AN20_OCTVU</name>
<sequence length="67" mass="7756">MFTTAKVSHLKCNLVFVTRTNSMNAKAKSYYRIYFEETECNCCYSRQYHCFGFVSSNCVGQCCDPLL</sequence>
<evidence type="ECO:0000313" key="1">
    <source>
        <dbReference type="EMBL" id="CAI9718451.1"/>
    </source>
</evidence>
<organism evidence="1 2">
    <name type="scientific">Octopus vulgaris</name>
    <name type="common">Common octopus</name>
    <dbReference type="NCBI Taxonomy" id="6645"/>
    <lineage>
        <taxon>Eukaryota</taxon>
        <taxon>Metazoa</taxon>
        <taxon>Spiralia</taxon>
        <taxon>Lophotrochozoa</taxon>
        <taxon>Mollusca</taxon>
        <taxon>Cephalopoda</taxon>
        <taxon>Coleoidea</taxon>
        <taxon>Octopodiformes</taxon>
        <taxon>Octopoda</taxon>
        <taxon>Incirrata</taxon>
        <taxon>Octopodidae</taxon>
        <taxon>Octopus</taxon>
    </lineage>
</organism>
<reference evidence="1" key="1">
    <citation type="submission" date="2023-08" db="EMBL/GenBank/DDBJ databases">
        <authorList>
            <person name="Alioto T."/>
            <person name="Alioto T."/>
            <person name="Gomez Garrido J."/>
        </authorList>
    </citation>
    <scope>NUCLEOTIDE SEQUENCE</scope>
</reference>
<proteinExistence type="predicted"/>
<gene>
    <name evidence="1" type="ORF">OCTVUL_1B018775</name>
</gene>
<dbReference type="Proteomes" id="UP001162480">
    <property type="component" value="Chromosome 2"/>
</dbReference>
<accession>A0AA36AN20</accession>
<evidence type="ECO:0000313" key="2">
    <source>
        <dbReference type="Proteomes" id="UP001162480"/>
    </source>
</evidence>
<protein>
    <submittedName>
        <fullName evidence="1">Uncharacterized protein</fullName>
    </submittedName>
</protein>
<dbReference type="AlphaFoldDB" id="A0AA36AN20"/>
<dbReference type="EMBL" id="OX597815">
    <property type="protein sequence ID" value="CAI9718451.1"/>
    <property type="molecule type" value="Genomic_DNA"/>
</dbReference>